<keyword evidence="2" id="KW-0813">Transport</keyword>
<dbReference type="InterPro" id="IPR006593">
    <property type="entry name" value="Cyt_b561/ferric_Rdtase_TM"/>
</dbReference>
<keyword evidence="6 8" id="KW-0472">Membrane</keyword>
<evidence type="ECO:0000256" key="9">
    <source>
        <dbReference type="SAM" id="SignalP"/>
    </source>
</evidence>
<dbReference type="PANTHER" id="PTHR34737:SF2">
    <property type="entry name" value="EF-HAND DOMAIN-CONTAINING PROTEIN"/>
    <property type="match status" value="1"/>
</dbReference>
<dbReference type="PROSITE" id="PS50939">
    <property type="entry name" value="CYTOCHROME_B561"/>
    <property type="match status" value="1"/>
</dbReference>
<evidence type="ECO:0000313" key="11">
    <source>
        <dbReference type="EMBL" id="KAG7348655.1"/>
    </source>
</evidence>
<feature type="transmembrane region" description="Helical" evidence="8">
    <location>
        <begin position="309"/>
        <end position="329"/>
    </location>
</feature>
<evidence type="ECO:0000256" key="7">
    <source>
        <dbReference type="SAM" id="MobiDB-lite"/>
    </source>
</evidence>
<gene>
    <name evidence="11" type="ORF">IV203_017360</name>
</gene>
<evidence type="ECO:0000259" key="10">
    <source>
        <dbReference type="PROSITE" id="PS50939"/>
    </source>
</evidence>
<evidence type="ECO:0000256" key="2">
    <source>
        <dbReference type="ARBA" id="ARBA00022448"/>
    </source>
</evidence>
<dbReference type="Pfam" id="PF03188">
    <property type="entry name" value="Cytochrom_B561"/>
    <property type="match status" value="1"/>
</dbReference>
<keyword evidence="3 8" id="KW-0812">Transmembrane</keyword>
<dbReference type="GO" id="GO:0016020">
    <property type="term" value="C:membrane"/>
    <property type="evidence" value="ECO:0007669"/>
    <property type="project" value="UniProtKB-SubCell"/>
</dbReference>
<dbReference type="PANTHER" id="PTHR34737">
    <property type="entry name" value="EF-HAND DOMAIN-CONTAINING PROTEIN"/>
    <property type="match status" value="1"/>
</dbReference>
<dbReference type="AlphaFoldDB" id="A0A9K3PIP6"/>
<feature type="compositionally biased region" description="Basic and acidic residues" evidence="7">
    <location>
        <begin position="334"/>
        <end position="356"/>
    </location>
</feature>
<dbReference type="CDD" id="cd08760">
    <property type="entry name" value="Cyt_b561_FRRS1_like"/>
    <property type="match status" value="1"/>
</dbReference>
<evidence type="ECO:0000256" key="3">
    <source>
        <dbReference type="ARBA" id="ARBA00022692"/>
    </source>
</evidence>
<evidence type="ECO:0000256" key="8">
    <source>
        <dbReference type="SAM" id="Phobius"/>
    </source>
</evidence>
<organism evidence="11 12">
    <name type="scientific">Nitzschia inconspicua</name>
    <dbReference type="NCBI Taxonomy" id="303405"/>
    <lineage>
        <taxon>Eukaryota</taxon>
        <taxon>Sar</taxon>
        <taxon>Stramenopiles</taxon>
        <taxon>Ochrophyta</taxon>
        <taxon>Bacillariophyta</taxon>
        <taxon>Bacillariophyceae</taxon>
        <taxon>Bacillariophycidae</taxon>
        <taxon>Bacillariales</taxon>
        <taxon>Bacillariaceae</taxon>
        <taxon>Nitzschia</taxon>
    </lineage>
</organism>
<proteinExistence type="predicted"/>
<reference evidence="11" key="2">
    <citation type="submission" date="2021-04" db="EMBL/GenBank/DDBJ databases">
        <authorList>
            <person name="Podell S."/>
        </authorList>
    </citation>
    <scope>NUCLEOTIDE SEQUENCE</scope>
    <source>
        <strain evidence="11">Hildebrandi</strain>
    </source>
</reference>
<evidence type="ECO:0000256" key="4">
    <source>
        <dbReference type="ARBA" id="ARBA00022982"/>
    </source>
</evidence>
<evidence type="ECO:0000256" key="5">
    <source>
        <dbReference type="ARBA" id="ARBA00022989"/>
    </source>
</evidence>
<dbReference type="InterPro" id="IPR055313">
    <property type="entry name" value="Temptin-like"/>
</dbReference>
<feature type="domain" description="Cytochrome b561" evidence="10">
    <location>
        <begin position="122"/>
        <end position="328"/>
    </location>
</feature>
<reference evidence="11" key="1">
    <citation type="journal article" date="2021" name="Sci. Rep.">
        <title>Diploid genomic architecture of Nitzschia inconspicua, an elite biomass production diatom.</title>
        <authorList>
            <person name="Oliver A."/>
            <person name="Podell S."/>
            <person name="Pinowska A."/>
            <person name="Traller J.C."/>
            <person name="Smith S.R."/>
            <person name="McClure R."/>
            <person name="Beliaev A."/>
            <person name="Bohutskyi P."/>
            <person name="Hill E.A."/>
            <person name="Rabines A."/>
            <person name="Zheng H."/>
            <person name="Allen L.Z."/>
            <person name="Kuo A."/>
            <person name="Grigoriev I.V."/>
            <person name="Allen A.E."/>
            <person name="Hazlebeck D."/>
            <person name="Allen E.E."/>
        </authorList>
    </citation>
    <scope>NUCLEOTIDE SEQUENCE</scope>
    <source>
        <strain evidence="11">Hildebrandi</strain>
    </source>
</reference>
<dbReference type="Proteomes" id="UP000693970">
    <property type="component" value="Unassembled WGS sequence"/>
</dbReference>
<dbReference type="InterPro" id="IPR057626">
    <property type="entry name" value="S-S_Temptin"/>
</dbReference>
<feature type="transmembrane region" description="Helical" evidence="8">
    <location>
        <begin position="269"/>
        <end position="289"/>
    </location>
</feature>
<accession>A0A9K3PIP6</accession>
<evidence type="ECO:0000256" key="6">
    <source>
        <dbReference type="ARBA" id="ARBA00023136"/>
    </source>
</evidence>
<sequence>MMMTRTATTFATVGFLLLETLPLVLSNPVYQFLIPNGDSVFHNGEPWPAVGHAAPQGSPIFNPFGVDFRAADKKWTVELCQMDSDGDGLTNGEELGDPDCVWTPGDVPTRTTNISHPGLVESAEEDDAEQAEAVDGSSQTTTAAATEQLELPSWLVVHIACMMLSWGLILPVGAIMAISFRGAGFAKNGVWFQFHVGIQILGIAFTIAGFVVAFTNIVDHFKDVHQIMGTVVFAGGLAQAVMGFIRPHKPENGESATALRAVWEYCHKGFGRIIIVLAWVNIFLGVKLVKNFFTGVPKENTSTIFNGMNAILGIQAALCLVLTLMAIFVKTKDNGQDQNDKENGSDGDMKRTTRPQDDDDDDEQVSA</sequence>
<keyword evidence="12" id="KW-1185">Reference proteome</keyword>
<dbReference type="Pfam" id="PF24784">
    <property type="entry name" value="Temptin_C"/>
    <property type="match status" value="1"/>
</dbReference>
<feature type="region of interest" description="Disordered" evidence="7">
    <location>
        <begin position="334"/>
        <end position="367"/>
    </location>
</feature>
<feature type="transmembrane region" description="Helical" evidence="8">
    <location>
        <begin position="190"/>
        <end position="214"/>
    </location>
</feature>
<feature type="transmembrane region" description="Helical" evidence="8">
    <location>
        <begin position="154"/>
        <end position="178"/>
    </location>
</feature>
<dbReference type="OrthoDB" id="47138at2759"/>
<comment type="caution">
    <text evidence="11">The sequence shown here is derived from an EMBL/GenBank/DDBJ whole genome shotgun (WGS) entry which is preliminary data.</text>
</comment>
<name>A0A9K3PIP6_9STRA</name>
<dbReference type="EMBL" id="JAGRRH010000020">
    <property type="protein sequence ID" value="KAG7348655.1"/>
    <property type="molecule type" value="Genomic_DNA"/>
</dbReference>
<evidence type="ECO:0000313" key="12">
    <source>
        <dbReference type="Proteomes" id="UP000693970"/>
    </source>
</evidence>
<feature type="signal peptide" evidence="9">
    <location>
        <begin position="1"/>
        <end position="26"/>
    </location>
</feature>
<comment type="subcellular location">
    <subcellularLocation>
        <location evidence="1">Membrane</location>
    </subcellularLocation>
</comment>
<dbReference type="SMART" id="SM00665">
    <property type="entry name" value="B561"/>
    <property type="match status" value="1"/>
</dbReference>
<feature type="compositionally biased region" description="Acidic residues" evidence="7">
    <location>
        <begin position="357"/>
        <end position="367"/>
    </location>
</feature>
<keyword evidence="4" id="KW-0249">Electron transport</keyword>
<keyword evidence="9" id="KW-0732">Signal</keyword>
<evidence type="ECO:0000256" key="1">
    <source>
        <dbReference type="ARBA" id="ARBA00004370"/>
    </source>
</evidence>
<protein>
    <submittedName>
        <fullName evidence="11">Cytochrome b561</fullName>
    </submittedName>
</protein>
<feature type="chain" id="PRO_5039947190" evidence="9">
    <location>
        <begin position="27"/>
        <end position="367"/>
    </location>
</feature>
<keyword evidence="5 8" id="KW-1133">Transmembrane helix</keyword>